<gene>
    <name evidence="2" type="ORF">BDV95DRAFT_364068</name>
</gene>
<evidence type="ECO:0000256" key="1">
    <source>
        <dbReference type="SAM" id="MobiDB-lite"/>
    </source>
</evidence>
<accession>A0A7C8MR74</accession>
<organism evidence="2 3">
    <name type="scientific">Massariosphaeria phaeospora</name>
    <dbReference type="NCBI Taxonomy" id="100035"/>
    <lineage>
        <taxon>Eukaryota</taxon>
        <taxon>Fungi</taxon>
        <taxon>Dikarya</taxon>
        <taxon>Ascomycota</taxon>
        <taxon>Pezizomycotina</taxon>
        <taxon>Dothideomycetes</taxon>
        <taxon>Pleosporomycetidae</taxon>
        <taxon>Pleosporales</taxon>
        <taxon>Pleosporales incertae sedis</taxon>
        <taxon>Massariosphaeria</taxon>
    </lineage>
</organism>
<evidence type="ECO:0000313" key="3">
    <source>
        <dbReference type="Proteomes" id="UP000481861"/>
    </source>
</evidence>
<comment type="caution">
    <text evidence="2">The sequence shown here is derived from an EMBL/GenBank/DDBJ whole genome shotgun (WGS) entry which is preliminary data.</text>
</comment>
<sequence length="192" mass="21235">MLRKGHPVPDKFILRAKRSCTARLPLPANRQTSSSLAEKLKIELCRHYQSLSTKTSKSCTPAVGPAPPPRLSTNQPQQPPTPSPFVSIRRSLVCIPTVFPAGTQHSRSESVFNSLIGHCCVSLAVMSPTREPRDRIPIMYLSIYRLNTIPGTHQSTPRSQMPRSEKKKPDASKPGSKSSLSFALYTHKLSHN</sequence>
<proteinExistence type="predicted"/>
<feature type="region of interest" description="Disordered" evidence="1">
    <location>
        <begin position="149"/>
        <end position="192"/>
    </location>
</feature>
<dbReference type="Proteomes" id="UP000481861">
    <property type="component" value="Unassembled WGS sequence"/>
</dbReference>
<name>A0A7C8MR74_9PLEO</name>
<feature type="compositionally biased region" description="Polar residues" evidence="1">
    <location>
        <begin position="149"/>
        <end position="162"/>
    </location>
</feature>
<dbReference type="EMBL" id="JAADJZ010000008">
    <property type="protein sequence ID" value="KAF2873005.1"/>
    <property type="molecule type" value="Genomic_DNA"/>
</dbReference>
<evidence type="ECO:0000313" key="2">
    <source>
        <dbReference type="EMBL" id="KAF2873005.1"/>
    </source>
</evidence>
<keyword evidence="3" id="KW-1185">Reference proteome</keyword>
<reference evidence="2 3" key="1">
    <citation type="submission" date="2020-01" db="EMBL/GenBank/DDBJ databases">
        <authorList>
            <consortium name="DOE Joint Genome Institute"/>
            <person name="Haridas S."/>
            <person name="Albert R."/>
            <person name="Binder M."/>
            <person name="Bloem J."/>
            <person name="Labutti K."/>
            <person name="Salamov A."/>
            <person name="Andreopoulos B."/>
            <person name="Baker S.E."/>
            <person name="Barry K."/>
            <person name="Bills G."/>
            <person name="Bluhm B.H."/>
            <person name="Cannon C."/>
            <person name="Castanera R."/>
            <person name="Culley D.E."/>
            <person name="Daum C."/>
            <person name="Ezra D."/>
            <person name="Gonzalez J.B."/>
            <person name="Henrissat B."/>
            <person name="Kuo A."/>
            <person name="Liang C."/>
            <person name="Lipzen A."/>
            <person name="Lutzoni F."/>
            <person name="Magnuson J."/>
            <person name="Mondo S."/>
            <person name="Nolan M."/>
            <person name="Ohm R."/>
            <person name="Pangilinan J."/>
            <person name="Park H.-J.H."/>
            <person name="Ramirez L."/>
            <person name="Alfaro M."/>
            <person name="Sun H."/>
            <person name="Tritt A."/>
            <person name="Yoshinaga Y."/>
            <person name="Zwiers L.-H.L."/>
            <person name="Turgeon B.G."/>
            <person name="Goodwin S.B."/>
            <person name="Spatafora J.W."/>
            <person name="Crous P.W."/>
            <person name="Grigoriev I.V."/>
        </authorList>
    </citation>
    <scope>NUCLEOTIDE SEQUENCE [LARGE SCALE GENOMIC DNA]</scope>
    <source>
        <strain evidence="2 3">CBS 611.86</strain>
    </source>
</reference>
<dbReference type="AlphaFoldDB" id="A0A7C8MR74"/>
<feature type="region of interest" description="Disordered" evidence="1">
    <location>
        <begin position="55"/>
        <end position="84"/>
    </location>
</feature>
<protein>
    <submittedName>
        <fullName evidence="2">Uncharacterized protein</fullName>
    </submittedName>
</protein>